<dbReference type="Proteomes" id="UP000770661">
    <property type="component" value="Unassembled WGS sequence"/>
</dbReference>
<proteinExistence type="predicted"/>
<sequence length="153" mass="16626">MGERPGAGHCPPTVGGTTFSWGATCPPVPTPGQQKALGPCQPPGVLHVTSQPLLWLRQTRLQAKCRPSERAGGPTNATCRPCLPAYDTRATTGVIWWAAVTPDDPARAEPARWDGWPDLHPYHHHNPPPPPSTTPQDYEVLQEGWVEECCDLI</sequence>
<accession>A0A8J5CKN1</accession>
<reference evidence="1" key="1">
    <citation type="submission" date="2020-07" db="EMBL/GenBank/DDBJ databases">
        <title>The High-quality genome of the commercially important snow crab, Chionoecetes opilio.</title>
        <authorList>
            <person name="Jeong J.-H."/>
            <person name="Ryu S."/>
        </authorList>
    </citation>
    <scope>NUCLEOTIDE SEQUENCE</scope>
    <source>
        <strain evidence="1">MADBK_172401_WGS</strain>
        <tissue evidence="1">Digestive gland</tissue>
    </source>
</reference>
<gene>
    <name evidence="1" type="ORF">GWK47_015314</name>
</gene>
<evidence type="ECO:0000313" key="2">
    <source>
        <dbReference type="Proteomes" id="UP000770661"/>
    </source>
</evidence>
<dbReference type="AlphaFoldDB" id="A0A8J5CKN1"/>
<protein>
    <submittedName>
        <fullName evidence="1">Uncharacterized protein</fullName>
    </submittedName>
</protein>
<dbReference type="EMBL" id="JACEEZ010021043">
    <property type="protein sequence ID" value="KAG0713824.1"/>
    <property type="molecule type" value="Genomic_DNA"/>
</dbReference>
<keyword evidence="2" id="KW-1185">Reference proteome</keyword>
<name>A0A8J5CKN1_CHIOP</name>
<organism evidence="1 2">
    <name type="scientific">Chionoecetes opilio</name>
    <name type="common">Atlantic snow crab</name>
    <name type="synonym">Cancer opilio</name>
    <dbReference type="NCBI Taxonomy" id="41210"/>
    <lineage>
        <taxon>Eukaryota</taxon>
        <taxon>Metazoa</taxon>
        <taxon>Ecdysozoa</taxon>
        <taxon>Arthropoda</taxon>
        <taxon>Crustacea</taxon>
        <taxon>Multicrustacea</taxon>
        <taxon>Malacostraca</taxon>
        <taxon>Eumalacostraca</taxon>
        <taxon>Eucarida</taxon>
        <taxon>Decapoda</taxon>
        <taxon>Pleocyemata</taxon>
        <taxon>Brachyura</taxon>
        <taxon>Eubrachyura</taxon>
        <taxon>Majoidea</taxon>
        <taxon>Majidae</taxon>
        <taxon>Chionoecetes</taxon>
    </lineage>
</organism>
<evidence type="ECO:0000313" key="1">
    <source>
        <dbReference type="EMBL" id="KAG0713824.1"/>
    </source>
</evidence>
<comment type="caution">
    <text evidence="1">The sequence shown here is derived from an EMBL/GenBank/DDBJ whole genome shotgun (WGS) entry which is preliminary data.</text>
</comment>